<sequence length="43" mass="4535">MPPDAGHGKRESAPATISGYHVFPVLKPSCHTFAKPGMADKTV</sequence>
<evidence type="ECO:0000313" key="2">
    <source>
        <dbReference type="Proteomes" id="UP000022272"/>
    </source>
</evidence>
<reference evidence="1 2" key="1">
    <citation type="submission" date="2014-02" db="EMBL/GenBank/DDBJ databases">
        <authorList>
            <person name="Sears C."/>
            <person name="Carroll K."/>
            <person name="Sack B.R."/>
            <person name="Qadri F."/>
            <person name="Myers L.L."/>
            <person name="Chung G.-T."/>
            <person name="Escheverria P."/>
            <person name="Fraser C.M."/>
            <person name="Sadzewicz L."/>
            <person name="Shefchek K.A."/>
            <person name="Tallon L."/>
            <person name="Das S.P."/>
            <person name="Daugherty S."/>
            <person name="Mongodin E.F."/>
        </authorList>
    </citation>
    <scope>NUCLEOTIDE SEQUENCE [LARGE SCALE GENOMIC DNA]</scope>
    <source>
        <strain evidence="1 2">2-F-2 #4</strain>
    </source>
</reference>
<dbReference type="PATRIC" id="fig|1339280.3.peg.2230"/>
<proteinExistence type="predicted"/>
<dbReference type="AlphaFoldDB" id="A0A015ZJ79"/>
<accession>A0A015ZJ79</accession>
<comment type="caution">
    <text evidence="1">The sequence shown here is derived from an EMBL/GenBank/DDBJ whole genome shotgun (WGS) entry which is preliminary data.</text>
</comment>
<gene>
    <name evidence="1" type="ORF">M076_2331</name>
</gene>
<dbReference type="EMBL" id="JGDM01000062">
    <property type="protein sequence ID" value="EXZ44467.1"/>
    <property type="molecule type" value="Genomic_DNA"/>
</dbReference>
<protein>
    <submittedName>
        <fullName evidence="1">Uncharacterized protein</fullName>
    </submittedName>
</protein>
<evidence type="ECO:0000313" key="1">
    <source>
        <dbReference type="EMBL" id="EXZ44467.1"/>
    </source>
</evidence>
<organism evidence="1 2">
    <name type="scientific">Bacteroides fragilis str. 2-F-2 #4</name>
    <dbReference type="NCBI Taxonomy" id="1339280"/>
    <lineage>
        <taxon>Bacteria</taxon>
        <taxon>Pseudomonadati</taxon>
        <taxon>Bacteroidota</taxon>
        <taxon>Bacteroidia</taxon>
        <taxon>Bacteroidales</taxon>
        <taxon>Bacteroidaceae</taxon>
        <taxon>Bacteroides</taxon>
    </lineage>
</organism>
<name>A0A015ZJ79_BACFG</name>
<dbReference type="Proteomes" id="UP000022272">
    <property type="component" value="Unassembled WGS sequence"/>
</dbReference>